<comment type="caution">
    <text evidence="9">Lacks conserved residue(s) required for the propagation of feature annotation.</text>
</comment>
<proteinExistence type="inferred from homology"/>
<evidence type="ECO:0000256" key="8">
    <source>
        <dbReference type="ARBA" id="ARBA00023136"/>
    </source>
</evidence>
<evidence type="ECO:0000256" key="6">
    <source>
        <dbReference type="ARBA" id="ARBA00022989"/>
    </source>
</evidence>
<organism evidence="10 11">
    <name type="scientific">Pseudomonas segetis</name>
    <dbReference type="NCBI Taxonomy" id="298908"/>
    <lineage>
        <taxon>Bacteria</taxon>
        <taxon>Pseudomonadati</taxon>
        <taxon>Pseudomonadota</taxon>
        <taxon>Gammaproteobacteria</taxon>
        <taxon>Pseudomonadales</taxon>
        <taxon>Pseudomonadaceae</taxon>
        <taxon>Pseudomonas</taxon>
    </lineage>
</organism>
<gene>
    <name evidence="9" type="primary">secE</name>
    <name evidence="10" type="ORF">SAMN05216255_0138</name>
</gene>
<comment type="similarity">
    <text evidence="9">Belongs to the SecE/SEC61-gamma family.</text>
</comment>
<dbReference type="RefSeq" id="WP_089361423.1">
    <property type="nucleotide sequence ID" value="NZ_FZOG01000011.1"/>
</dbReference>
<dbReference type="HAMAP" id="MF_00422">
    <property type="entry name" value="SecE"/>
    <property type="match status" value="1"/>
</dbReference>
<keyword evidence="11" id="KW-1185">Reference proteome</keyword>
<dbReference type="PANTHER" id="PTHR33910:SF1">
    <property type="entry name" value="PROTEIN TRANSLOCASE SUBUNIT SECE"/>
    <property type="match status" value="1"/>
</dbReference>
<dbReference type="GO" id="GO:0065002">
    <property type="term" value="P:intracellular protein transmembrane transport"/>
    <property type="evidence" value="ECO:0007669"/>
    <property type="project" value="UniProtKB-UniRule"/>
</dbReference>
<dbReference type="Gene3D" id="1.20.5.1030">
    <property type="entry name" value="Preprotein translocase secy subunit"/>
    <property type="match status" value="1"/>
</dbReference>
<dbReference type="GO" id="GO:0043952">
    <property type="term" value="P:protein transport by the Sec complex"/>
    <property type="evidence" value="ECO:0007669"/>
    <property type="project" value="UniProtKB-UniRule"/>
</dbReference>
<dbReference type="Pfam" id="PF00584">
    <property type="entry name" value="SecE"/>
    <property type="match status" value="1"/>
</dbReference>
<evidence type="ECO:0000256" key="1">
    <source>
        <dbReference type="ARBA" id="ARBA00004370"/>
    </source>
</evidence>
<protein>
    <recommendedName>
        <fullName evidence="9">Protein translocase subunit SecE</fullName>
    </recommendedName>
</protein>
<comment type="subunit">
    <text evidence="9">Component of the Sec protein translocase complex. Heterotrimer consisting of SecY, SecE and SecG subunits. The heterotrimers can form oligomers, although 1 heterotrimer is thought to be able to translocate proteins. Interacts with the ribosome. Interacts with SecDF, and other proteins may be involved. Interacts with SecA.</text>
</comment>
<dbReference type="NCBIfam" id="NF004379">
    <property type="entry name" value="PRK05740.2-5"/>
    <property type="match status" value="1"/>
</dbReference>
<keyword evidence="4 9" id="KW-0812">Transmembrane</keyword>
<keyword evidence="8 9" id="KW-0472">Membrane</keyword>
<feature type="transmembrane region" description="Helical" evidence="9">
    <location>
        <begin position="93"/>
        <end position="121"/>
    </location>
</feature>
<dbReference type="GO" id="GO:0005886">
    <property type="term" value="C:plasma membrane"/>
    <property type="evidence" value="ECO:0007669"/>
    <property type="project" value="UniProtKB-UniRule"/>
</dbReference>
<evidence type="ECO:0000256" key="9">
    <source>
        <dbReference type="HAMAP-Rule" id="MF_00422"/>
    </source>
</evidence>
<comment type="subcellular location">
    <subcellularLocation>
        <location evidence="1">Membrane</location>
    </subcellularLocation>
</comment>
<sequence>MNAKAEAKETRFDLLRWLVVAALVVVGVVGNQYFAAEPILYRVLALLVVAVVAGVVALQTTKGQAFFALLKEARVEIRKVVWPTRQETTQTTLIVVAVVLVMALLLWGLDSLLGWIVSLIVG</sequence>
<feature type="transmembrane region" description="Helical" evidence="9">
    <location>
        <begin position="39"/>
        <end position="58"/>
    </location>
</feature>
<dbReference type="GO" id="GO:0006605">
    <property type="term" value="P:protein targeting"/>
    <property type="evidence" value="ECO:0007669"/>
    <property type="project" value="UniProtKB-UniRule"/>
</dbReference>
<dbReference type="InterPro" id="IPR005807">
    <property type="entry name" value="SecE_bac"/>
</dbReference>
<dbReference type="InterPro" id="IPR038379">
    <property type="entry name" value="SecE_sf"/>
</dbReference>
<dbReference type="PROSITE" id="PS01067">
    <property type="entry name" value="SECE_SEC61G"/>
    <property type="match status" value="1"/>
</dbReference>
<evidence type="ECO:0000256" key="7">
    <source>
        <dbReference type="ARBA" id="ARBA00023010"/>
    </source>
</evidence>
<evidence type="ECO:0000313" key="11">
    <source>
        <dbReference type="Proteomes" id="UP000242915"/>
    </source>
</evidence>
<keyword evidence="2 9" id="KW-0813">Transport</keyword>
<keyword evidence="5 9" id="KW-0653">Protein transport</keyword>
<evidence type="ECO:0000256" key="2">
    <source>
        <dbReference type="ARBA" id="ARBA00022448"/>
    </source>
</evidence>
<reference evidence="11" key="1">
    <citation type="submission" date="2017-06" db="EMBL/GenBank/DDBJ databases">
        <authorList>
            <person name="Varghese N."/>
            <person name="Submissions S."/>
        </authorList>
    </citation>
    <scope>NUCLEOTIDE SEQUENCE [LARGE SCALE GENOMIC DNA]</scope>
    <source>
        <strain evidence="11">CIP 108523</strain>
    </source>
</reference>
<dbReference type="NCBIfam" id="TIGR00964">
    <property type="entry name" value="secE_bact"/>
    <property type="match status" value="1"/>
</dbReference>
<evidence type="ECO:0000256" key="5">
    <source>
        <dbReference type="ARBA" id="ARBA00022927"/>
    </source>
</evidence>
<dbReference type="AlphaFoldDB" id="A0A239K250"/>
<keyword evidence="7 9" id="KW-0811">Translocation</keyword>
<dbReference type="GO" id="GO:0009306">
    <property type="term" value="P:protein secretion"/>
    <property type="evidence" value="ECO:0007669"/>
    <property type="project" value="UniProtKB-UniRule"/>
</dbReference>
<evidence type="ECO:0000256" key="3">
    <source>
        <dbReference type="ARBA" id="ARBA00022475"/>
    </source>
</evidence>
<dbReference type="NCBIfam" id="NF004378">
    <property type="entry name" value="PRK05740.2-4"/>
    <property type="match status" value="1"/>
</dbReference>
<dbReference type="PANTHER" id="PTHR33910">
    <property type="entry name" value="PROTEIN TRANSLOCASE SUBUNIT SECE"/>
    <property type="match status" value="1"/>
</dbReference>
<dbReference type="PRINTS" id="PR01650">
    <property type="entry name" value="SECETRNLCASE"/>
</dbReference>
<keyword evidence="3 9" id="KW-1003">Cell membrane</keyword>
<feature type="transmembrane region" description="Helical" evidence="9">
    <location>
        <begin position="14"/>
        <end position="33"/>
    </location>
</feature>
<evidence type="ECO:0000256" key="4">
    <source>
        <dbReference type="ARBA" id="ARBA00022692"/>
    </source>
</evidence>
<name>A0A239K250_9PSED</name>
<dbReference type="EMBL" id="FZOG01000011">
    <property type="protein sequence ID" value="SNT12145.1"/>
    <property type="molecule type" value="Genomic_DNA"/>
</dbReference>
<keyword evidence="6 9" id="KW-1133">Transmembrane helix</keyword>
<dbReference type="Proteomes" id="UP000242915">
    <property type="component" value="Unassembled WGS sequence"/>
</dbReference>
<dbReference type="GO" id="GO:0008320">
    <property type="term" value="F:protein transmembrane transporter activity"/>
    <property type="evidence" value="ECO:0007669"/>
    <property type="project" value="UniProtKB-UniRule"/>
</dbReference>
<dbReference type="InterPro" id="IPR001901">
    <property type="entry name" value="Translocase_SecE/Sec61-g"/>
</dbReference>
<evidence type="ECO:0000313" key="10">
    <source>
        <dbReference type="EMBL" id="SNT12145.1"/>
    </source>
</evidence>
<comment type="function">
    <text evidence="9">Essential subunit of the Sec protein translocation channel SecYEG. Clamps together the 2 halves of SecY. May contact the channel plug during translocation.</text>
</comment>
<accession>A0A239K250</accession>